<keyword evidence="2" id="KW-1185">Reference proteome</keyword>
<evidence type="ECO:0000313" key="1">
    <source>
        <dbReference type="EMBL" id="KAB5551436.1"/>
    </source>
</evidence>
<dbReference type="InterPro" id="IPR036691">
    <property type="entry name" value="Endo/exonu/phosph_ase_sf"/>
</dbReference>
<dbReference type="Proteomes" id="UP000326939">
    <property type="component" value="Chromosome 6"/>
</dbReference>
<dbReference type="PANTHER" id="PTHR33710">
    <property type="entry name" value="BNAC02G09200D PROTEIN"/>
    <property type="match status" value="1"/>
</dbReference>
<comment type="caution">
    <text evidence="1">The sequence shown here is derived from an EMBL/GenBank/DDBJ whole genome shotgun (WGS) entry which is preliminary data.</text>
</comment>
<accession>A0A5N5MBI8</accession>
<organism evidence="1 2">
    <name type="scientific">Salix brachista</name>
    <dbReference type="NCBI Taxonomy" id="2182728"/>
    <lineage>
        <taxon>Eukaryota</taxon>
        <taxon>Viridiplantae</taxon>
        <taxon>Streptophyta</taxon>
        <taxon>Embryophyta</taxon>
        <taxon>Tracheophyta</taxon>
        <taxon>Spermatophyta</taxon>
        <taxon>Magnoliopsida</taxon>
        <taxon>eudicotyledons</taxon>
        <taxon>Gunneridae</taxon>
        <taxon>Pentapetalae</taxon>
        <taxon>rosids</taxon>
        <taxon>fabids</taxon>
        <taxon>Malpighiales</taxon>
        <taxon>Salicaceae</taxon>
        <taxon>Saliceae</taxon>
        <taxon>Salix</taxon>
    </lineage>
</organism>
<dbReference type="EMBL" id="VDCV01000006">
    <property type="protein sequence ID" value="KAB5551436.1"/>
    <property type="molecule type" value="Genomic_DNA"/>
</dbReference>
<evidence type="ECO:0000313" key="2">
    <source>
        <dbReference type="Proteomes" id="UP000326939"/>
    </source>
</evidence>
<protein>
    <recommendedName>
        <fullName evidence="3">Endonuclease/exonuclease/phosphatase domain-containing protein</fullName>
    </recommendedName>
</protein>
<dbReference type="Gene3D" id="3.60.10.10">
    <property type="entry name" value="Endonuclease/exonuclease/phosphatase"/>
    <property type="match status" value="1"/>
</dbReference>
<reference evidence="2" key="1">
    <citation type="journal article" date="2019" name="Gigascience">
        <title>De novo genome assembly of the endangered Acer yangbiense, a plant species with extremely small populations endemic to Yunnan Province, China.</title>
        <authorList>
            <person name="Yang J."/>
            <person name="Wariss H.M."/>
            <person name="Tao L."/>
            <person name="Zhang R."/>
            <person name="Yun Q."/>
            <person name="Hollingsworth P."/>
            <person name="Dao Z."/>
            <person name="Luo G."/>
            <person name="Guo H."/>
            <person name="Ma Y."/>
            <person name="Sun W."/>
        </authorList>
    </citation>
    <scope>NUCLEOTIDE SEQUENCE [LARGE SCALE GENOMIC DNA]</scope>
    <source>
        <strain evidence="2">cv. br00</strain>
    </source>
</reference>
<dbReference type="SUPFAM" id="SSF56219">
    <property type="entry name" value="DNase I-like"/>
    <property type="match status" value="1"/>
</dbReference>
<sequence length="275" mass="31073">METRVLLENQIIVERGLKLPNWTYMSNGSDSVVSRILVGWDPKECHVICVDCDQQWVTCHIRFLRQDINLTVTFIYGLHTAAERQRIWDYISIHSSLINTAWLLMGDFNSTLKASDSVGGDITWGGRKLDFGNCLSQAQLFSLPYKGPRFTWHNGQDSPNTIVKKLDWAITHDQSTMGDIAVQYYKSILAPNIPCWALVQFRRGPFGWEQAVFVFRPEGGVQACMEGLCVWAFVGCSGWAPYLLLGWALPSRFFHALAEKGVQPVSCPALVWALL</sequence>
<evidence type="ECO:0008006" key="3">
    <source>
        <dbReference type="Google" id="ProtNLM"/>
    </source>
</evidence>
<proteinExistence type="predicted"/>
<gene>
    <name evidence="1" type="ORF">DKX38_008747</name>
</gene>
<name>A0A5N5MBI8_9ROSI</name>
<dbReference type="AlphaFoldDB" id="A0A5N5MBI8"/>
<dbReference type="PANTHER" id="PTHR33710:SF77">
    <property type="entry name" value="DNASE I-LIKE SUPERFAMILY PROTEIN"/>
    <property type="match status" value="1"/>
</dbReference>